<dbReference type="PANTHER" id="PTHR44051">
    <property type="entry name" value="GLUTATHIONE S-TRANSFERASE-RELATED"/>
    <property type="match status" value="1"/>
</dbReference>
<proteinExistence type="inferred from homology"/>
<dbReference type="InterPro" id="IPR010987">
    <property type="entry name" value="Glutathione-S-Trfase_C-like"/>
</dbReference>
<evidence type="ECO:0000259" key="3">
    <source>
        <dbReference type="PROSITE" id="PS50404"/>
    </source>
</evidence>
<dbReference type="GO" id="GO:0016740">
    <property type="term" value="F:transferase activity"/>
    <property type="evidence" value="ECO:0007669"/>
    <property type="project" value="UniProtKB-KW"/>
</dbReference>
<dbReference type="Proteomes" id="UP001107961">
    <property type="component" value="Unassembled WGS sequence"/>
</dbReference>
<dbReference type="PROSITE" id="PS50405">
    <property type="entry name" value="GST_CTER"/>
    <property type="match status" value="1"/>
</dbReference>
<dbReference type="Pfam" id="PF13417">
    <property type="entry name" value="GST_N_3"/>
    <property type="match status" value="1"/>
</dbReference>
<dbReference type="InterPro" id="IPR036282">
    <property type="entry name" value="Glutathione-S-Trfase_C_sf"/>
</dbReference>
<dbReference type="FunFam" id="3.40.30.10:FF:000039">
    <property type="entry name" value="Glutathione S-transferase domain"/>
    <property type="match status" value="1"/>
</dbReference>
<sequence length="205" mass="23464">MKVWGRKDSTNVKKVLWCADELGLDVEHQPLGGRYGGLDEPVYREMNPNGLIPCLQDGDLVLWESNAIVRYLGAQYGAGRVYASDPKRRAGADKWMDWTSTTLVGAYKDWFINRVRRTAETRDSAAMERGLRFLREQLAVADQALASQPYLSGDDFGMGDIPLGCLSYPWFELDDQRPDLPHLEAWYHRLAERPAYRHRVMIEIT</sequence>
<dbReference type="CDD" id="cd03180">
    <property type="entry name" value="GST_C_2"/>
    <property type="match status" value="1"/>
</dbReference>
<protein>
    <submittedName>
        <fullName evidence="5">Glutathione S-transferase</fullName>
    </submittedName>
</protein>
<dbReference type="PROSITE" id="PS50404">
    <property type="entry name" value="GST_NTER"/>
    <property type="match status" value="1"/>
</dbReference>
<feature type="domain" description="GST N-terminal" evidence="3">
    <location>
        <begin position="1"/>
        <end position="80"/>
    </location>
</feature>
<dbReference type="SFLD" id="SFLDG01150">
    <property type="entry name" value="Main.1:_Beta-like"/>
    <property type="match status" value="1"/>
</dbReference>
<evidence type="ECO:0000259" key="4">
    <source>
        <dbReference type="PROSITE" id="PS50405"/>
    </source>
</evidence>
<dbReference type="InterPro" id="IPR004046">
    <property type="entry name" value="GST_C"/>
</dbReference>
<dbReference type="InterPro" id="IPR040079">
    <property type="entry name" value="Glutathione_S-Trfase"/>
</dbReference>
<keyword evidence="2" id="KW-0808">Transferase</keyword>
<reference evidence="5" key="1">
    <citation type="submission" date="2022-01" db="EMBL/GenBank/DDBJ databases">
        <authorList>
            <person name="Karlyshev A.V."/>
            <person name="Jaspars M."/>
        </authorList>
    </citation>
    <scope>NUCLEOTIDE SEQUENCE</scope>
    <source>
        <strain evidence="5">AGSA3-2</strain>
    </source>
</reference>
<evidence type="ECO:0000256" key="1">
    <source>
        <dbReference type="ARBA" id="ARBA00007409"/>
    </source>
</evidence>
<evidence type="ECO:0000313" key="6">
    <source>
        <dbReference type="Proteomes" id="UP001107961"/>
    </source>
</evidence>
<evidence type="ECO:0000313" key="5">
    <source>
        <dbReference type="EMBL" id="MCE7507548.1"/>
    </source>
</evidence>
<dbReference type="KEGG" id="axe:P40_21040"/>
<keyword evidence="6" id="KW-1185">Reference proteome</keyword>
<dbReference type="InterPro" id="IPR036249">
    <property type="entry name" value="Thioredoxin-like_sf"/>
</dbReference>
<accession>A0A9Q3W3R5</accession>
<dbReference type="PANTHER" id="PTHR44051:SF19">
    <property type="entry name" value="DISULFIDE-BOND OXIDOREDUCTASE YFCG"/>
    <property type="match status" value="1"/>
</dbReference>
<dbReference type="Pfam" id="PF00043">
    <property type="entry name" value="GST_C"/>
    <property type="match status" value="1"/>
</dbReference>
<evidence type="ECO:0000256" key="2">
    <source>
        <dbReference type="ARBA" id="ARBA00022679"/>
    </source>
</evidence>
<comment type="caution">
    <text evidence="5">The sequence shown here is derived from an EMBL/GenBank/DDBJ whole genome shotgun (WGS) entry which is preliminary data.</text>
</comment>
<dbReference type="SUPFAM" id="SSF47616">
    <property type="entry name" value="GST C-terminal domain-like"/>
    <property type="match status" value="1"/>
</dbReference>
<dbReference type="EMBL" id="JAJVKT010000002">
    <property type="protein sequence ID" value="MCE7507548.1"/>
    <property type="molecule type" value="Genomic_DNA"/>
</dbReference>
<dbReference type="CDD" id="cd03047">
    <property type="entry name" value="GST_N_2"/>
    <property type="match status" value="1"/>
</dbReference>
<comment type="similarity">
    <text evidence="1">Belongs to the GST superfamily.</text>
</comment>
<dbReference type="SFLD" id="SFLDS00019">
    <property type="entry name" value="Glutathione_Transferase_(cytos"/>
    <property type="match status" value="1"/>
</dbReference>
<dbReference type="InterPro" id="IPR004045">
    <property type="entry name" value="Glutathione_S-Trfase_N"/>
</dbReference>
<dbReference type="SUPFAM" id="SSF52833">
    <property type="entry name" value="Thioredoxin-like"/>
    <property type="match status" value="1"/>
</dbReference>
<dbReference type="SFLD" id="SFLDG00358">
    <property type="entry name" value="Main_(cytGST)"/>
    <property type="match status" value="1"/>
</dbReference>
<name>A0A9Q3W3R5_9GAMM</name>
<gene>
    <name evidence="5" type="ORF">LZG35_02780</name>
</gene>
<feature type="domain" description="GST C-terminal" evidence="4">
    <location>
        <begin position="85"/>
        <end position="205"/>
    </location>
</feature>
<dbReference type="Gene3D" id="3.40.30.10">
    <property type="entry name" value="Glutaredoxin"/>
    <property type="match status" value="1"/>
</dbReference>
<dbReference type="AlphaFoldDB" id="A0A9Q3W3R5"/>
<dbReference type="Gene3D" id="1.20.1050.10">
    <property type="match status" value="1"/>
</dbReference>
<organism evidence="5 6">
    <name type="scientific">Alloalcanivorax xenomutans</name>
    <dbReference type="NCBI Taxonomy" id="1094342"/>
    <lineage>
        <taxon>Bacteria</taxon>
        <taxon>Pseudomonadati</taxon>
        <taxon>Pseudomonadota</taxon>
        <taxon>Gammaproteobacteria</taxon>
        <taxon>Oceanospirillales</taxon>
        <taxon>Alcanivoracaceae</taxon>
        <taxon>Alloalcanivorax</taxon>
    </lineage>
</organism>
<dbReference type="RefSeq" id="WP_080531767.1">
    <property type="nucleotide sequence ID" value="NZ_CP012331.1"/>
</dbReference>